<dbReference type="InterPro" id="IPR045078">
    <property type="entry name" value="TST/MPST-like"/>
</dbReference>
<evidence type="ECO:0000256" key="3">
    <source>
        <dbReference type="RuleBase" id="RU000507"/>
    </source>
</evidence>
<keyword evidence="2" id="KW-0677">Repeat</keyword>
<proteinExistence type="predicted"/>
<feature type="domain" description="Rhodanese" evidence="4">
    <location>
        <begin position="16"/>
        <end position="139"/>
    </location>
</feature>
<dbReference type="GO" id="GO:0004792">
    <property type="term" value="F:thiosulfate-cyanide sulfurtransferase activity"/>
    <property type="evidence" value="ECO:0007669"/>
    <property type="project" value="InterPro"/>
</dbReference>
<keyword evidence="6" id="KW-1185">Reference proteome</keyword>
<dbReference type="InterPro" id="IPR036873">
    <property type="entry name" value="Rhodanese-like_dom_sf"/>
</dbReference>
<feature type="domain" description="Rhodanese" evidence="4">
    <location>
        <begin position="169"/>
        <end position="280"/>
    </location>
</feature>
<evidence type="ECO:0000313" key="6">
    <source>
        <dbReference type="Proteomes" id="UP000450676"/>
    </source>
</evidence>
<dbReference type="Proteomes" id="UP000450676">
    <property type="component" value="Unassembled WGS sequence"/>
</dbReference>
<dbReference type="AlphaFoldDB" id="A0A7X4KLQ0"/>
<dbReference type="CDD" id="cd01448">
    <property type="entry name" value="TST_Repeat_1"/>
    <property type="match status" value="1"/>
</dbReference>
<accession>A0A7X4KLQ0</accession>
<dbReference type="Pfam" id="PF00581">
    <property type="entry name" value="Rhodanese"/>
    <property type="match status" value="2"/>
</dbReference>
<dbReference type="PROSITE" id="PS00683">
    <property type="entry name" value="RHODANESE_2"/>
    <property type="match status" value="1"/>
</dbReference>
<dbReference type="InterPro" id="IPR001307">
    <property type="entry name" value="Thiosulphate_STrfase_CS"/>
</dbReference>
<dbReference type="SMART" id="SM00450">
    <property type="entry name" value="RHOD"/>
    <property type="match status" value="2"/>
</dbReference>
<dbReference type="InterPro" id="IPR001763">
    <property type="entry name" value="Rhodanese-like_dom"/>
</dbReference>
<reference evidence="5 6" key="1">
    <citation type="submission" date="2019-12" db="EMBL/GenBank/DDBJ databases">
        <title>Novel species isolated from a subtropical stream in China.</title>
        <authorList>
            <person name="Lu H."/>
        </authorList>
    </citation>
    <scope>NUCLEOTIDE SEQUENCE [LARGE SCALE GENOMIC DNA]</scope>
    <source>
        <strain evidence="5 6">FT127W</strain>
    </source>
</reference>
<gene>
    <name evidence="5" type="ORF">GTP77_08040</name>
</gene>
<evidence type="ECO:0000256" key="1">
    <source>
        <dbReference type="ARBA" id="ARBA00022679"/>
    </source>
</evidence>
<dbReference type="PANTHER" id="PTHR11364">
    <property type="entry name" value="THIOSULFATE SULFERTANSFERASE"/>
    <property type="match status" value="1"/>
</dbReference>
<evidence type="ECO:0000256" key="2">
    <source>
        <dbReference type="ARBA" id="ARBA00022737"/>
    </source>
</evidence>
<dbReference type="PANTHER" id="PTHR11364:SF27">
    <property type="entry name" value="SULFURTRANSFERASE"/>
    <property type="match status" value="1"/>
</dbReference>
<dbReference type="RefSeq" id="WP_161071651.1">
    <property type="nucleotide sequence ID" value="NZ_WWCU01000006.1"/>
</dbReference>
<name>A0A7X4KLQ0_9BURK</name>
<comment type="caution">
    <text evidence="5">The sequence shown here is derived from an EMBL/GenBank/DDBJ whole genome shotgun (WGS) entry which is preliminary data.</text>
</comment>
<evidence type="ECO:0000259" key="4">
    <source>
        <dbReference type="PROSITE" id="PS50206"/>
    </source>
</evidence>
<dbReference type="SUPFAM" id="SSF52821">
    <property type="entry name" value="Rhodanese/Cell cycle control phosphatase"/>
    <property type="match status" value="2"/>
</dbReference>
<dbReference type="Gene3D" id="3.40.250.10">
    <property type="entry name" value="Rhodanese-like domain"/>
    <property type="match status" value="2"/>
</dbReference>
<dbReference type="PROSITE" id="PS50206">
    <property type="entry name" value="RHODANESE_3"/>
    <property type="match status" value="2"/>
</dbReference>
<keyword evidence="1 3" id="KW-0808">Transferase</keyword>
<evidence type="ECO:0000313" key="5">
    <source>
        <dbReference type="EMBL" id="MYN07288.1"/>
    </source>
</evidence>
<protein>
    <recommendedName>
        <fullName evidence="3">Sulfurtransferase</fullName>
    </recommendedName>
</protein>
<organism evidence="5 6">
    <name type="scientific">Pseudoduganella aquatica</name>
    <dbReference type="NCBI Taxonomy" id="2660641"/>
    <lineage>
        <taxon>Bacteria</taxon>
        <taxon>Pseudomonadati</taxon>
        <taxon>Pseudomonadota</taxon>
        <taxon>Betaproteobacteria</taxon>
        <taxon>Burkholderiales</taxon>
        <taxon>Oxalobacteraceae</taxon>
        <taxon>Telluria group</taxon>
        <taxon>Pseudoduganella</taxon>
    </lineage>
</organism>
<sequence length="283" mass="30377">MYTTLIDAAGLAQHLTDPDWVILDCRHDLMNPNAGRDGYAIGHIQNAQFASIDDDLSGPKSPAGAQFTGRHPLPERGALIETLRGWGISDSTQVVAYDAHGGMFAARLWWLLRWIGHPAVAVLDGGMAAWQSQGLPLVTPVAQRARGHITERPTLTHTVTVADVVENLGTHRRTVVDARAADRYRGENETIDPVGGHIPGAKNRFFKDNLRPDGRFKPAAQLKQEFAPLFGSASAAIMQCGSGVTACHNLLAMEVAGLHGAALYPGSWSEWCANPARPIATGA</sequence>
<dbReference type="CDD" id="cd01449">
    <property type="entry name" value="TST_Repeat_2"/>
    <property type="match status" value="1"/>
</dbReference>
<dbReference type="EMBL" id="WWCU01000006">
    <property type="protein sequence ID" value="MYN07288.1"/>
    <property type="molecule type" value="Genomic_DNA"/>
</dbReference>